<accession>A0A411E9H4</accession>
<proteinExistence type="predicted"/>
<sequence>MNDRSTELLRFRPLLPNARITEDMSGDERFQNATLRPIIKFQNALLIAAFRNYVHKHKNFFHGLTLPKKLEYIEHAIQKDVKFRNSLKGMIIGQYTVEEYEIYIQNSSALNKRMMNMVIERLKDQVQLFELASLSQ</sequence>
<name>A0A411E9H4_9FLAO</name>
<keyword evidence="2" id="KW-1185">Reference proteome</keyword>
<organism evidence="1 2">
    <name type="scientific">Muriicola soli</name>
    <dbReference type="NCBI Taxonomy" id="2507538"/>
    <lineage>
        <taxon>Bacteria</taxon>
        <taxon>Pseudomonadati</taxon>
        <taxon>Bacteroidota</taxon>
        <taxon>Flavobacteriia</taxon>
        <taxon>Flavobacteriales</taxon>
        <taxon>Flavobacteriaceae</taxon>
        <taxon>Muriicola</taxon>
    </lineage>
</organism>
<dbReference type="RefSeq" id="WP_129603983.1">
    <property type="nucleotide sequence ID" value="NZ_CP035544.1"/>
</dbReference>
<protein>
    <submittedName>
        <fullName evidence="1">Glyoxalase</fullName>
    </submittedName>
</protein>
<dbReference type="KEGG" id="mur:EQY75_06425"/>
<dbReference type="EMBL" id="CP035544">
    <property type="protein sequence ID" value="QBA64193.1"/>
    <property type="molecule type" value="Genomic_DNA"/>
</dbReference>
<dbReference type="OrthoDB" id="1271679at2"/>
<dbReference type="AlphaFoldDB" id="A0A411E9H4"/>
<gene>
    <name evidence="1" type="ORF">EQY75_06425</name>
</gene>
<reference evidence="1 2" key="1">
    <citation type="submission" date="2019-01" db="EMBL/GenBank/DDBJ databases">
        <title>Muriicola soli sp. nov., isolated from soil.</title>
        <authorList>
            <person name="Kang H.J."/>
            <person name="Kim S.B."/>
        </authorList>
    </citation>
    <scope>NUCLEOTIDE SEQUENCE [LARGE SCALE GENOMIC DNA]</scope>
    <source>
        <strain evidence="1 2">MMS17-SY002</strain>
    </source>
</reference>
<dbReference type="Proteomes" id="UP000290889">
    <property type="component" value="Chromosome"/>
</dbReference>
<evidence type="ECO:0000313" key="1">
    <source>
        <dbReference type="EMBL" id="QBA64193.1"/>
    </source>
</evidence>
<evidence type="ECO:0000313" key="2">
    <source>
        <dbReference type="Proteomes" id="UP000290889"/>
    </source>
</evidence>